<dbReference type="RefSeq" id="WP_174881445.1">
    <property type="nucleotide sequence ID" value="NZ_CADEPK010000355.1"/>
</dbReference>
<evidence type="ECO:0000313" key="1">
    <source>
        <dbReference type="EMBL" id="MDQ0226266.1"/>
    </source>
</evidence>
<accession>A0ABT9Z351</accession>
<comment type="caution">
    <text evidence="1">The sequence shown here is derived from an EMBL/GenBank/DDBJ whole genome shotgun (WGS) entry which is preliminary data.</text>
</comment>
<evidence type="ECO:0000313" key="2">
    <source>
        <dbReference type="Proteomes" id="UP001232245"/>
    </source>
</evidence>
<dbReference type="Proteomes" id="UP001232245">
    <property type="component" value="Unassembled WGS sequence"/>
</dbReference>
<organism evidence="1 2">
    <name type="scientific">Metabacillus niabensis</name>
    <dbReference type="NCBI Taxonomy" id="324854"/>
    <lineage>
        <taxon>Bacteria</taxon>
        <taxon>Bacillati</taxon>
        <taxon>Bacillota</taxon>
        <taxon>Bacilli</taxon>
        <taxon>Bacillales</taxon>
        <taxon>Bacillaceae</taxon>
        <taxon>Metabacillus</taxon>
    </lineage>
</organism>
<name>A0ABT9Z351_9BACI</name>
<proteinExistence type="predicted"/>
<keyword evidence="2" id="KW-1185">Reference proteome</keyword>
<protein>
    <submittedName>
        <fullName evidence="1">Uncharacterized protein</fullName>
    </submittedName>
</protein>
<gene>
    <name evidence="1" type="ORF">J2S02_002611</name>
</gene>
<sequence length="54" mass="6068">MRCGAKCFLVEIEVKGDKDIKSVNARTPVEARKTIRNDYGREAEIISVTEANKN</sequence>
<reference evidence="1 2" key="1">
    <citation type="submission" date="2023-07" db="EMBL/GenBank/DDBJ databases">
        <title>Genomic Encyclopedia of Type Strains, Phase IV (KMG-IV): sequencing the most valuable type-strain genomes for metagenomic binning, comparative biology and taxonomic classification.</title>
        <authorList>
            <person name="Goeker M."/>
        </authorList>
    </citation>
    <scope>NUCLEOTIDE SEQUENCE [LARGE SCALE GENOMIC DNA]</scope>
    <source>
        <strain evidence="1 2">DSM 17723</strain>
    </source>
</reference>
<dbReference type="EMBL" id="JAUSTZ010000004">
    <property type="protein sequence ID" value="MDQ0226266.1"/>
    <property type="molecule type" value="Genomic_DNA"/>
</dbReference>